<dbReference type="EMBL" id="JARKHS020020271">
    <property type="protein sequence ID" value="KAK8771016.1"/>
    <property type="molecule type" value="Genomic_DNA"/>
</dbReference>
<dbReference type="Proteomes" id="UP001321473">
    <property type="component" value="Unassembled WGS sequence"/>
</dbReference>
<proteinExistence type="predicted"/>
<keyword evidence="2" id="KW-1185">Reference proteome</keyword>
<gene>
    <name evidence="1" type="ORF">V5799_025741</name>
</gene>
<dbReference type="AlphaFoldDB" id="A0AAQ4E8F9"/>
<evidence type="ECO:0000313" key="2">
    <source>
        <dbReference type="Proteomes" id="UP001321473"/>
    </source>
</evidence>
<protein>
    <submittedName>
        <fullName evidence="1">Uncharacterized protein</fullName>
    </submittedName>
</protein>
<accession>A0AAQ4E8F9</accession>
<name>A0AAQ4E8F9_AMBAM</name>
<organism evidence="1 2">
    <name type="scientific">Amblyomma americanum</name>
    <name type="common">Lone star tick</name>
    <dbReference type="NCBI Taxonomy" id="6943"/>
    <lineage>
        <taxon>Eukaryota</taxon>
        <taxon>Metazoa</taxon>
        <taxon>Ecdysozoa</taxon>
        <taxon>Arthropoda</taxon>
        <taxon>Chelicerata</taxon>
        <taxon>Arachnida</taxon>
        <taxon>Acari</taxon>
        <taxon>Parasitiformes</taxon>
        <taxon>Ixodida</taxon>
        <taxon>Ixodoidea</taxon>
        <taxon>Ixodidae</taxon>
        <taxon>Amblyomminae</taxon>
        <taxon>Amblyomma</taxon>
    </lineage>
</organism>
<evidence type="ECO:0000313" key="1">
    <source>
        <dbReference type="EMBL" id="KAK8771016.1"/>
    </source>
</evidence>
<comment type="caution">
    <text evidence="1">The sequence shown here is derived from an EMBL/GenBank/DDBJ whole genome shotgun (WGS) entry which is preliminary data.</text>
</comment>
<sequence>MDNLVFLVPARMTMPHRLAKDIILKMTTPGSWYRRVRGQFTPGAHRCQCEGDHFVLFGQARTATSRQLPATMKEATSRFWCQCNCGHIAPVTNRHRLEGNRLVLLVPMSTRPYRPGRAPPS</sequence>
<reference evidence="1 2" key="1">
    <citation type="journal article" date="2023" name="Arcadia Sci">
        <title>De novo assembly of a long-read Amblyomma americanum tick genome.</title>
        <authorList>
            <person name="Chou S."/>
            <person name="Poskanzer K.E."/>
            <person name="Rollins M."/>
            <person name="Thuy-Boun P.S."/>
        </authorList>
    </citation>
    <scope>NUCLEOTIDE SEQUENCE [LARGE SCALE GENOMIC DNA]</scope>
    <source>
        <strain evidence="1">F_SG_1</strain>
        <tissue evidence="1">Salivary glands</tissue>
    </source>
</reference>